<sequence length="110" mass="12674">MIFKSIIILCVAAISITSGYRTDCSDSEKKCYITMSPFEHTYLEVFLASLPTNVLTSNLEIDKYDYNDFDINTANQRLKDSVDQDTMRKFYKNLTGNDPKYSTYVKLVKV</sequence>
<dbReference type="WBParaSite" id="SPAL_0000933500.1">
    <property type="protein sequence ID" value="SPAL_0000933500.1"/>
    <property type="gene ID" value="SPAL_0000933500"/>
</dbReference>
<feature type="signal peptide" evidence="1">
    <location>
        <begin position="1"/>
        <end position="19"/>
    </location>
</feature>
<proteinExistence type="predicted"/>
<protein>
    <submittedName>
        <fullName evidence="3">Secreted protein</fullName>
    </submittedName>
</protein>
<feature type="chain" id="PRO_5005894853" evidence="1">
    <location>
        <begin position="20"/>
        <end position="110"/>
    </location>
</feature>
<evidence type="ECO:0000256" key="1">
    <source>
        <dbReference type="SAM" id="SignalP"/>
    </source>
</evidence>
<evidence type="ECO:0000313" key="2">
    <source>
        <dbReference type="Proteomes" id="UP000046392"/>
    </source>
</evidence>
<organism evidence="2 3">
    <name type="scientific">Strongyloides papillosus</name>
    <name type="common">Intestinal threadworm</name>
    <dbReference type="NCBI Taxonomy" id="174720"/>
    <lineage>
        <taxon>Eukaryota</taxon>
        <taxon>Metazoa</taxon>
        <taxon>Ecdysozoa</taxon>
        <taxon>Nematoda</taxon>
        <taxon>Chromadorea</taxon>
        <taxon>Rhabditida</taxon>
        <taxon>Tylenchina</taxon>
        <taxon>Panagrolaimomorpha</taxon>
        <taxon>Strongyloidoidea</taxon>
        <taxon>Strongyloididae</taxon>
        <taxon>Strongyloides</taxon>
    </lineage>
</organism>
<dbReference type="AlphaFoldDB" id="A0A0N5BU11"/>
<reference evidence="3" key="1">
    <citation type="submission" date="2017-02" db="UniProtKB">
        <authorList>
            <consortium name="WormBaseParasite"/>
        </authorList>
    </citation>
    <scope>IDENTIFICATION</scope>
</reference>
<keyword evidence="1" id="KW-0732">Signal</keyword>
<evidence type="ECO:0000313" key="3">
    <source>
        <dbReference type="WBParaSite" id="SPAL_0000933500.1"/>
    </source>
</evidence>
<accession>A0A0N5BU11</accession>
<keyword evidence="2" id="KW-1185">Reference proteome</keyword>
<dbReference type="Proteomes" id="UP000046392">
    <property type="component" value="Unplaced"/>
</dbReference>
<name>A0A0N5BU11_STREA</name>